<sequence length="104" mass="11654">MGIVWILIFAQVGIMYDLGVGKKSTLEKIEESADLDPAKTDYAARVFGLDQTALRVQFVPLKRVGLFVEDPSTYAKAFLWFAIKTNLYLFVVKPKNKGLGLIQN</sequence>
<dbReference type="Proteomes" id="UP001060085">
    <property type="component" value="Linkage Group LG03"/>
</dbReference>
<accession>A0ACC0BHT6</accession>
<reference evidence="2" key="1">
    <citation type="journal article" date="2023" name="Nat. Plants">
        <title>Single-cell RNA sequencing provides a high-resolution roadmap for understanding the multicellular compartmentation of specialized metabolism.</title>
        <authorList>
            <person name="Sun S."/>
            <person name="Shen X."/>
            <person name="Li Y."/>
            <person name="Li Y."/>
            <person name="Wang S."/>
            <person name="Li R."/>
            <person name="Zhang H."/>
            <person name="Shen G."/>
            <person name="Guo B."/>
            <person name="Wei J."/>
            <person name="Xu J."/>
            <person name="St-Pierre B."/>
            <person name="Chen S."/>
            <person name="Sun C."/>
        </authorList>
    </citation>
    <scope>NUCLEOTIDE SEQUENCE [LARGE SCALE GENOMIC DNA]</scope>
</reference>
<evidence type="ECO:0000313" key="2">
    <source>
        <dbReference type="Proteomes" id="UP001060085"/>
    </source>
</evidence>
<protein>
    <submittedName>
        <fullName evidence="1">Uncharacterized protein</fullName>
    </submittedName>
</protein>
<comment type="caution">
    <text evidence="1">The sequence shown here is derived from an EMBL/GenBank/DDBJ whole genome shotgun (WGS) entry which is preliminary data.</text>
</comment>
<proteinExistence type="predicted"/>
<keyword evidence="2" id="KW-1185">Reference proteome</keyword>
<organism evidence="1 2">
    <name type="scientific">Catharanthus roseus</name>
    <name type="common">Madagascar periwinkle</name>
    <name type="synonym">Vinca rosea</name>
    <dbReference type="NCBI Taxonomy" id="4058"/>
    <lineage>
        <taxon>Eukaryota</taxon>
        <taxon>Viridiplantae</taxon>
        <taxon>Streptophyta</taxon>
        <taxon>Embryophyta</taxon>
        <taxon>Tracheophyta</taxon>
        <taxon>Spermatophyta</taxon>
        <taxon>Magnoliopsida</taxon>
        <taxon>eudicotyledons</taxon>
        <taxon>Gunneridae</taxon>
        <taxon>Pentapetalae</taxon>
        <taxon>asterids</taxon>
        <taxon>lamiids</taxon>
        <taxon>Gentianales</taxon>
        <taxon>Apocynaceae</taxon>
        <taxon>Rauvolfioideae</taxon>
        <taxon>Vinceae</taxon>
        <taxon>Catharanthinae</taxon>
        <taxon>Catharanthus</taxon>
    </lineage>
</organism>
<dbReference type="EMBL" id="CM044703">
    <property type="protein sequence ID" value="KAI5672245.1"/>
    <property type="molecule type" value="Genomic_DNA"/>
</dbReference>
<gene>
    <name evidence="1" type="ORF">M9H77_12609</name>
</gene>
<name>A0ACC0BHT6_CATRO</name>
<evidence type="ECO:0000313" key="1">
    <source>
        <dbReference type="EMBL" id="KAI5672245.1"/>
    </source>
</evidence>